<name>A6VWK5_MARMS</name>
<keyword evidence="1" id="KW-0472">Membrane</keyword>
<dbReference type="HOGENOM" id="CLU_022936_2_1_6"/>
<feature type="transmembrane region" description="Helical" evidence="1">
    <location>
        <begin position="137"/>
        <end position="159"/>
    </location>
</feature>
<feature type="transmembrane region" description="Helical" evidence="1">
    <location>
        <begin position="56"/>
        <end position="78"/>
    </location>
</feature>
<proteinExistence type="predicted"/>
<feature type="transmembrane region" description="Helical" evidence="1">
    <location>
        <begin position="503"/>
        <end position="526"/>
    </location>
</feature>
<reference evidence="3" key="1">
    <citation type="submission" date="2007-06" db="EMBL/GenBank/DDBJ databases">
        <title>Complete sequence of Marinomonas sp. MWYL1.</title>
        <authorList>
            <consortium name="US DOE Joint Genome Institute"/>
            <person name="Copeland A."/>
            <person name="Lucas S."/>
            <person name="Lapidus A."/>
            <person name="Barry K."/>
            <person name="Glavina del Rio T."/>
            <person name="Dalin E."/>
            <person name="Tice H."/>
            <person name="Pitluck S."/>
            <person name="Kiss H."/>
            <person name="Brettin T."/>
            <person name="Bruce D."/>
            <person name="Detter J.C."/>
            <person name="Han C."/>
            <person name="Schmutz J."/>
            <person name="Larimer F."/>
            <person name="Land M."/>
            <person name="Hauser L."/>
            <person name="Kyrpides N."/>
            <person name="Kim E."/>
            <person name="Johnston A.W.B."/>
            <person name="Todd J.D."/>
            <person name="Rogers R."/>
            <person name="Wexler M."/>
            <person name="Bond P.L."/>
            <person name="Li Y."/>
            <person name="Richardson P."/>
        </authorList>
    </citation>
    <scope>NUCLEOTIDE SEQUENCE [LARGE SCALE GENOMIC DNA]</scope>
    <source>
        <strain evidence="3">MWYL1</strain>
    </source>
</reference>
<dbReference type="eggNOG" id="COG3333">
    <property type="taxonomic scope" value="Bacteria"/>
</dbReference>
<feature type="transmembrane region" description="Helical" evidence="1">
    <location>
        <begin position="352"/>
        <end position="374"/>
    </location>
</feature>
<feature type="transmembrane region" description="Helical" evidence="1">
    <location>
        <begin position="196"/>
        <end position="221"/>
    </location>
</feature>
<feature type="domain" description="DUF112" evidence="2">
    <location>
        <begin position="18"/>
        <end position="435"/>
    </location>
</feature>
<evidence type="ECO:0000256" key="1">
    <source>
        <dbReference type="SAM" id="Phobius"/>
    </source>
</evidence>
<dbReference type="KEGG" id="mmw:Mmwyl1_1910"/>
<feature type="transmembrane region" description="Helical" evidence="1">
    <location>
        <begin position="411"/>
        <end position="427"/>
    </location>
</feature>
<dbReference type="PANTHER" id="PTHR35342">
    <property type="entry name" value="TRICARBOXYLIC TRANSPORT PROTEIN"/>
    <property type="match status" value="1"/>
</dbReference>
<organism evidence="3">
    <name type="scientific">Marinomonas sp. (strain MWYL1)</name>
    <dbReference type="NCBI Taxonomy" id="400668"/>
    <lineage>
        <taxon>Bacteria</taxon>
        <taxon>Pseudomonadati</taxon>
        <taxon>Pseudomonadota</taxon>
        <taxon>Gammaproteobacteria</taxon>
        <taxon>Oceanospirillales</taxon>
        <taxon>Oceanospirillaceae</taxon>
        <taxon>Marinomonas</taxon>
    </lineage>
</organism>
<gene>
    <name evidence="3" type="ordered locus">Mmwyl1_1910</name>
</gene>
<evidence type="ECO:0000313" key="3">
    <source>
        <dbReference type="EMBL" id="ABR70834.1"/>
    </source>
</evidence>
<dbReference type="InterPro" id="IPR002823">
    <property type="entry name" value="DUF112_TM"/>
</dbReference>
<feature type="transmembrane region" description="Helical" evidence="1">
    <location>
        <begin position="538"/>
        <end position="558"/>
    </location>
</feature>
<keyword evidence="1" id="KW-1133">Transmembrane helix</keyword>
<feature type="transmembrane region" description="Helical" evidence="1">
    <location>
        <begin position="601"/>
        <end position="626"/>
    </location>
</feature>
<evidence type="ECO:0000259" key="2">
    <source>
        <dbReference type="Pfam" id="PF01970"/>
    </source>
</evidence>
<dbReference type="AlphaFoldDB" id="A6VWK5"/>
<sequence>MIEFLSALDQIMSVTHMVYLISGVLVGLVVGIIPGLGGIAGMSLLLPFLYGMEPSVGLGMLMGLVAVIPTGDTFTSVLMGIPGSSSSQATVMDGFPLAKKGQAARALSAAFLSSMIGGVVGAIVLSVFILVARPVVLAFSSAELFMLTLLGLSVVAALSGGNVFKGLAACGFGLLIGAIGGAPATGEFRFTLGIDYLYDGIPLVVVGLGIFALPEIISLLVQNRAIASSPNKLGHGLKQGFKDVFANLPLVGKSSVFGSLIGAIPGLGGSVVDWMTYSFAINSSKDSSQFGKGDIRGVIAPESANNACASGSMIPTILFGVPGSGSAAVFLGGMLLLGIQPGVSMISTHLDLTYTIIWSLALANILGALFCICFTRPISLLTYIKFSVLTPIILTLILFAAYQATRSLGDFILLGVVAALGVMMKGANWPRPAFLIGFVLSSGAENYFFQSIQFYGYSWFTRPGVIIIAALIIIGFVLPPILKKKKLKDKPEQLKNEAEEKNFKTVSWADWAIIATLAISGTYALINVWDMSTLTKAFPIIAIAIVLLSVIMIIRNYIKVPHAKTAAELTPHLIYIVGFFGIAYCYYLFGFISTTFVFSLLFLRFIAQATYVKSTTIAVCLVIFLVTIGRVMNVDFPEGLFDPYLLSTIKTFI</sequence>
<dbReference type="OrthoDB" id="9781349at2"/>
<feature type="transmembrane region" description="Helical" evidence="1">
    <location>
        <begin position="386"/>
        <end position="405"/>
    </location>
</feature>
<feature type="transmembrane region" description="Helical" evidence="1">
    <location>
        <begin position="317"/>
        <end position="340"/>
    </location>
</feature>
<protein>
    <recommendedName>
        <fullName evidence="2">DUF112 domain-containing protein</fullName>
    </recommendedName>
</protein>
<dbReference type="PANTHER" id="PTHR35342:SF5">
    <property type="entry name" value="TRICARBOXYLIC TRANSPORT PROTEIN"/>
    <property type="match status" value="1"/>
</dbReference>
<accession>A6VWK5</accession>
<dbReference type="STRING" id="400668.Mmwyl1_1910"/>
<feature type="transmembrane region" description="Helical" evidence="1">
    <location>
        <begin position="109"/>
        <end position="131"/>
    </location>
</feature>
<keyword evidence="1" id="KW-0812">Transmembrane</keyword>
<feature type="transmembrane region" description="Helical" evidence="1">
    <location>
        <begin position="20"/>
        <end position="50"/>
    </location>
</feature>
<feature type="transmembrane region" description="Helical" evidence="1">
    <location>
        <begin position="570"/>
        <end position="589"/>
    </location>
</feature>
<dbReference type="Pfam" id="PF01970">
    <property type="entry name" value="TctA"/>
    <property type="match status" value="1"/>
</dbReference>
<feature type="transmembrane region" description="Helical" evidence="1">
    <location>
        <begin position="464"/>
        <end position="482"/>
    </location>
</feature>
<feature type="transmembrane region" description="Helical" evidence="1">
    <location>
        <begin position="166"/>
        <end position="184"/>
    </location>
</feature>
<dbReference type="EMBL" id="CP000749">
    <property type="protein sequence ID" value="ABR70834.1"/>
    <property type="molecule type" value="Genomic_DNA"/>
</dbReference>